<dbReference type="InterPro" id="IPR010998">
    <property type="entry name" value="Integrase_recombinase_N"/>
</dbReference>
<dbReference type="EMBL" id="FR695866">
    <property type="protein sequence ID" value="CBX27417.1"/>
    <property type="molecule type" value="Genomic_DNA"/>
</dbReference>
<keyword evidence="1" id="KW-0238">DNA-binding</keyword>
<sequence>MALDLRIQLFIDALKKDPKLEDWQITQADNAIKLYIVHFLSASADTVELSSNSIELQNKFPDDQEIIKKVREVLRIRHYAYSTERAYTDWFKRFHNYLTIIKKIGQLRVLRNMSKAPVSPLDTLLSDKE</sequence>
<accession>E1YA23</accession>
<gene>
    <name evidence="2" type="ORF">N47_H22390</name>
</gene>
<organism evidence="2">
    <name type="scientific">uncultured Desulfobacterium sp</name>
    <dbReference type="NCBI Taxonomy" id="201089"/>
    <lineage>
        <taxon>Bacteria</taxon>
        <taxon>Pseudomonadati</taxon>
        <taxon>Thermodesulfobacteriota</taxon>
        <taxon>Desulfobacteria</taxon>
        <taxon>Desulfobacterales</taxon>
        <taxon>Desulfobacteriaceae</taxon>
        <taxon>Desulfobacterium</taxon>
        <taxon>environmental samples</taxon>
    </lineage>
</organism>
<dbReference type="AlphaFoldDB" id="E1YA23"/>
<protein>
    <recommendedName>
        <fullName evidence="3">Integrase SAM-like N-terminal domain-containing protein</fullName>
    </recommendedName>
</protein>
<evidence type="ECO:0000256" key="1">
    <source>
        <dbReference type="ARBA" id="ARBA00023125"/>
    </source>
</evidence>
<name>E1YA23_9BACT</name>
<dbReference type="GO" id="GO:0003677">
    <property type="term" value="F:DNA binding"/>
    <property type="evidence" value="ECO:0007669"/>
    <property type="project" value="UniProtKB-KW"/>
</dbReference>
<dbReference type="Gene3D" id="1.10.150.130">
    <property type="match status" value="1"/>
</dbReference>
<evidence type="ECO:0008006" key="3">
    <source>
        <dbReference type="Google" id="ProtNLM"/>
    </source>
</evidence>
<proteinExistence type="predicted"/>
<reference evidence="2" key="1">
    <citation type="journal article" date="2011" name="Environ. Microbiol.">
        <title>Genomic insights into the metabolic potential of the polycyclic aromatic hydrocarbon degrading sulfate-reducing Deltaproteobacterium N47.</title>
        <authorList>
            <person name="Bergmann F."/>
            <person name="Selesi D."/>
            <person name="Weinmaier T."/>
            <person name="Tischler P."/>
            <person name="Rattei T."/>
            <person name="Meckenstock R.U."/>
        </authorList>
    </citation>
    <scope>NUCLEOTIDE SEQUENCE</scope>
</reference>
<evidence type="ECO:0000313" key="2">
    <source>
        <dbReference type="EMBL" id="CBX27417.1"/>
    </source>
</evidence>